<dbReference type="Proteomes" id="UP000218102">
    <property type="component" value="Unassembled WGS sequence"/>
</dbReference>
<protein>
    <submittedName>
        <fullName evidence="1">Uncharacterized protein</fullName>
    </submittedName>
</protein>
<sequence length="216" mass="23397">MTTLVKVATCLTPELARTIVKMACIVRISKTGEGVEIRDTRPLLDRLESPIEGRGVVRTFGSTHFIVTEDLAHRIDAKHLPGEPTTTSPVTTADDADALKTLIADRLGSQGWLIVDDLSFNCTSGVARKQYQTAVGIKEAIAYLQAGDDGARRLIAEYYSEGNNVLSTTTARFTPDCSTEAIEAGTSRFSAQVDHVVSGTYAVRLLRPRDQAADDK</sequence>
<evidence type="ECO:0000313" key="1">
    <source>
        <dbReference type="EMBL" id="PBJ92497.1"/>
    </source>
</evidence>
<accession>A0A2A3LX88</accession>
<dbReference type="AlphaFoldDB" id="A0A2A3LX88"/>
<proteinExistence type="predicted"/>
<gene>
    <name evidence="1" type="ORF">CMV24_26595</name>
</gene>
<evidence type="ECO:0000313" key="2">
    <source>
        <dbReference type="Proteomes" id="UP000218102"/>
    </source>
</evidence>
<organism evidence="1 2">
    <name type="scientific">Pseudomonas plecoglossicida</name>
    <dbReference type="NCBI Taxonomy" id="70775"/>
    <lineage>
        <taxon>Bacteria</taxon>
        <taxon>Pseudomonadati</taxon>
        <taxon>Pseudomonadota</taxon>
        <taxon>Gammaproteobacteria</taxon>
        <taxon>Pseudomonadales</taxon>
        <taxon>Pseudomonadaceae</taxon>
        <taxon>Pseudomonas</taxon>
    </lineage>
</organism>
<dbReference type="RefSeq" id="WP_023383695.1">
    <property type="nucleotide sequence ID" value="NZ_NTME01000047.1"/>
</dbReference>
<name>A0A2A3LX88_PSEDL</name>
<dbReference type="EMBL" id="NTME01000047">
    <property type="protein sequence ID" value="PBJ92497.1"/>
    <property type="molecule type" value="Genomic_DNA"/>
</dbReference>
<comment type="caution">
    <text evidence="1">The sequence shown here is derived from an EMBL/GenBank/DDBJ whole genome shotgun (WGS) entry which is preliminary data.</text>
</comment>
<reference evidence="1 2" key="1">
    <citation type="submission" date="2017-09" db="EMBL/GenBank/DDBJ databases">
        <authorList>
            <person name="Ehlers B."/>
            <person name="Leendertz F.H."/>
        </authorList>
    </citation>
    <scope>NUCLEOTIDE SEQUENCE [LARGE SCALE GENOMIC DNA]</scope>
    <source>
        <strain evidence="1 2">DJ-1</strain>
    </source>
</reference>